<dbReference type="OrthoDB" id="2734547at2759"/>
<evidence type="ECO:0000313" key="1">
    <source>
        <dbReference type="EMBL" id="TEB33430.1"/>
    </source>
</evidence>
<protein>
    <recommendedName>
        <fullName evidence="3">F-box domain-containing protein</fullName>
    </recommendedName>
</protein>
<reference evidence="1 2" key="1">
    <citation type="journal article" date="2019" name="Nat. Ecol. Evol.">
        <title>Megaphylogeny resolves global patterns of mushroom evolution.</title>
        <authorList>
            <person name="Varga T."/>
            <person name="Krizsan K."/>
            <person name="Foldi C."/>
            <person name="Dima B."/>
            <person name="Sanchez-Garcia M."/>
            <person name="Sanchez-Ramirez S."/>
            <person name="Szollosi G.J."/>
            <person name="Szarkandi J.G."/>
            <person name="Papp V."/>
            <person name="Albert L."/>
            <person name="Andreopoulos W."/>
            <person name="Angelini C."/>
            <person name="Antonin V."/>
            <person name="Barry K.W."/>
            <person name="Bougher N.L."/>
            <person name="Buchanan P."/>
            <person name="Buyck B."/>
            <person name="Bense V."/>
            <person name="Catcheside P."/>
            <person name="Chovatia M."/>
            <person name="Cooper J."/>
            <person name="Damon W."/>
            <person name="Desjardin D."/>
            <person name="Finy P."/>
            <person name="Geml J."/>
            <person name="Haridas S."/>
            <person name="Hughes K."/>
            <person name="Justo A."/>
            <person name="Karasinski D."/>
            <person name="Kautmanova I."/>
            <person name="Kiss B."/>
            <person name="Kocsube S."/>
            <person name="Kotiranta H."/>
            <person name="LaButti K.M."/>
            <person name="Lechner B.E."/>
            <person name="Liimatainen K."/>
            <person name="Lipzen A."/>
            <person name="Lukacs Z."/>
            <person name="Mihaltcheva S."/>
            <person name="Morgado L.N."/>
            <person name="Niskanen T."/>
            <person name="Noordeloos M.E."/>
            <person name="Ohm R.A."/>
            <person name="Ortiz-Santana B."/>
            <person name="Ovrebo C."/>
            <person name="Racz N."/>
            <person name="Riley R."/>
            <person name="Savchenko A."/>
            <person name="Shiryaev A."/>
            <person name="Soop K."/>
            <person name="Spirin V."/>
            <person name="Szebenyi C."/>
            <person name="Tomsovsky M."/>
            <person name="Tulloss R.E."/>
            <person name="Uehling J."/>
            <person name="Grigoriev I.V."/>
            <person name="Vagvolgyi C."/>
            <person name="Papp T."/>
            <person name="Martin F.M."/>
            <person name="Miettinen O."/>
            <person name="Hibbett D.S."/>
            <person name="Nagy L.G."/>
        </authorList>
    </citation>
    <scope>NUCLEOTIDE SEQUENCE [LARGE SCALE GENOMIC DNA]</scope>
    <source>
        <strain evidence="1 2">FP101781</strain>
    </source>
</reference>
<dbReference type="SUPFAM" id="SSF52047">
    <property type="entry name" value="RNI-like"/>
    <property type="match status" value="1"/>
</dbReference>
<gene>
    <name evidence="1" type="ORF">FA13DRAFT_1730457</name>
</gene>
<organism evidence="1 2">
    <name type="scientific">Coprinellus micaceus</name>
    <name type="common">Glistening ink-cap mushroom</name>
    <name type="synonym">Coprinus micaceus</name>
    <dbReference type="NCBI Taxonomy" id="71717"/>
    <lineage>
        <taxon>Eukaryota</taxon>
        <taxon>Fungi</taxon>
        <taxon>Dikarya</taxon>
        <taxon>Basidiomycota</taxon>
        <taxon>Agaricomycotina</taxon>
        <taxon>Agaricomycetes</taxon>
        <taxon>Agaricomycetidae</taxon>
        <taxon>Agaricales</taxon>
        <taxon>Agaricineae</taxon>
        <taxon>Psathyrellaceae</taxon>
        <taxon>Coprinellus</taxon>
    </lineage>
</organism>
<evidence type="ECO:0008006" key="3">
    <source>
        <dbReference type="Google" id="ProtNLM"/>
    </source>
</evidence>
<dbReference type="STRING" id="71717.A0A4Y7TGX1"/>
<dbReference type="Proteomes" id="UP000298030">
    <property type="component" value="Unassembled WGS sequence"/>
</dbReference>
<comment type="caution">
    <text evidence="1">The sequence shown here is derived from an EMBL/GenBank/DDBJ whole genome shotgun (WGS) entry which is preliminary data.</text>
</comment>
<feature type="non-terminal residue" evidence="1">
    <location>
        <position position="1"/>
    </location>
</feature>
<dbReference type="EMBL" id="QPFP01000012">
    <property type="protein sequence ID" value="TEB33430.1"/>
    <property type="molecule type" value="Genomic_DNA"/>
</dbReference>
<accession>A0A4Y7TGX1</accession>
<evidence type="ECO:0000313" key="2">
    <source>
        <dbReference type="Proteomes" id="UP000298030"/>
    </source>
</evidence>
<keyword evidence="2" id="KW-1185">Reference proteome</keyword>
<sequence length="378" mass="43083">SPDAIIDHLHSDLKALGTCGMVSSEWLKRSRHHIFTTVQLWPWRIRRFINLTASKKCTFSEHIQRIELDDSRVKPNVPGVPFTDALSHSPLTRLSQVEAIQVRNVDWTALSFPEQVQLRSRLARFKLLKRLELDDVTFHDLREIVSIVTSFPLLQQLSANVSFTKFREHAVAGAAKLRLPRNVEALELATDDGLPVVLASVLAAAADADPHVTRLNLRNLKVEHLPLLRNVIRKIGGHLRHVLLGLDRASWEHVDEDGFLQSLKLCRLRQLRTLHIEGISFSEKPTALESHLSHLLSRLESPFLKQISLAFDLHRFDDLDTFDWKSLQKVLKELNFFRPAVEAWVRKALKDLDERDALTVSVVSVNDSWLSNGLLCLP</sequence>
<proteinExistence type="predicted"/>
<dbReference type="AlphaFoldDB" id="A0A4Y7TGX1"/>
<name>A0A4Y7TGX1_COPMI</name>